<sequence length="93" mass="10639">MHYVYAHCVTSAGNYSDFFKYAKYKQVRNREDLYFLTSVATDSTLAVAAKHSIAPLGWDEIQTAALMKGYDVDQNSGRWALDWKAYNLPGCRY</sequence>
<keyword evidence="2" id="KW-1185">Reference proteome</keyword>
<name>A0ABX8N2E7_9PSED</name>
<gene>
    <name evidence="1" type="ORF">KSS94_21595</name>
</gene>
<dbReference type="Proteomes" id="UP001046350">
    <property type="component" value="Chromosome"/>
</dbReference>
<evidence type="ECO:0000313" key="1">
    <source>
        <dbReference type="EMBL" id="QXH50513.1"/>
    </source>
</evidence>
<dbReference type="EMBL" id="CP077076">
    <property type="protein sequence ID" value="QXH50513.1"/>
    <property type="molecule type" value="Genomic_DNA"/>
</dbReference>
<proteinExistence type="predicted"/>
<evidence type="ECO:0000313" key="2">
    <source>
        <dbReference type="Proteomes" id="UP001046350"/>
    </source>
</evidence>
<accession>A0ABX8N2E7</accession>
<protein>
    <submittedName>
        <fullName evidence="1">Uncharacterized protein</fullName>
    </submittedName>
</protein>
<reference evidence="1" key="1">
    <citation type="journal article" date="2021" name="Microorganisms">
        <title>The Ever-Expanding Pseudomonas Genus: Description of 43 New Species and Partition of the Pseudomonas putida Group.</title>
        <authorList>
            <person name="Girard L."/>
            <person name="Lood C."/>
            <person name="Hofte M."/>
            <person name="Vandamme P."/>
            <person name="Rokni-Zadeh H."/>
            <person name="van Noort V."/>
            <person name="Lavigne R."/>
            <person name="De Mot R."/>
        </authorList>
    </citation>
    <scope>NUCLEOTIDE SEQUENCE</scope>
    <source>
        <strain evidence="1">COW40</strain>
    </source>
</reference>
<organism evidence="1 2">
    <name type="scientific">Pseudomonas fakonensis</name>
    <dbReference type="NCBI Taxonomy" id="2842355"/>
    <lineage>
        <taxon>Bacteria</taxon>
        <taxon>Pseudomonadati</taxon>
        <taxon>Pseudomonadota</taxon>
        <taxon>Gammaproteobacteria</taxon>
        <taxon>Pseudomonadales</taxon>
        <taxon>Pseudomonadaceae</taxon>
        <taxon>Pseudomonas</taxon>
    </lineage>
</organism>